<sequence length="190" mass="21777">MIKELVKKNRTYRRFYEDVKIERETLEELIDLARLSSSGGNLQSLKYILSHDEEKNSLIFPHLRWAGYLTDWDGPEEGERPSAYIVVLGDKEISANHFWDHGIACQSILLGACEKGLGGCMFGASNKQALVEALDIPERYELILVIALGKPKEVVVLEEVTEPQNIKYWRDEQGVHHVPKRKLEDIIINF</sequence>
<dbReference type="InterPro" id="IPR000415">
    <property type="entry name" value="Nitroreductase-like"/>
</dbReference>
<comment type="similarity">
    <text evidence="1">Belongs to the nitroreductase family.</text>
</comment>
<evidence type="ECO:0000313" key="5">
    <source>
        <dbReference type="Proteomes" id="UP000029409"/>
    </source>
</evidence>
<dbReference type="PANTHER" id="PTHR43673">
    <property type="entry name" value="NAD(P)H NITROREDUCTASE YDGI-RELATED"/>
    <property type="match status" value="1"/>
</dbReference>
<evidence type="ECO:0000313" key="4">
    <source>
        <dbReference type="EMBL" id="AIQ11167.1"/>
    </source>
</evidence>
<gene>
    <name evidence="4" type="ORF">PDUR_03490</name>
</gene>
<dbReference type="RefSeq" id="WP_042205094.1">
    <property type="nucleotide sequence ID" value="NZ_CP009288.1"/>
</dbReference>
<name>A0A089HJ93_PAEDU</name>
<feature type="domain" description="Nitroreductase" evidence="3">
    <location>
        <begin position="8"/>
        <end position="150"/>
    </location>
</feature>
<dbReference type="EMBL" id="CP009288">
    <property type="protein sequence ID" value="AIQ11167.1"/>
    <property type="molecule type" value="Genomic_DNA"/>
</dbReference>
<dbReference type="CDD" id="cd02062">
    <property type="entry name" value="Nitro_FMN_reductase"/>
    <property type="match status" value="1"/>
</dbReference>
<dbReference type="STRING" id="44251.PDUR_03490"/>
<keyword evidence="2" id="KW-0560">Oxidoreductase</keyword>
<dbReference type="PANTHER" id="PTHR43673:SF10">
    <property type="entry name" value="NADH DEHYDROGENASE_NAD(P)H NITROREDUCTASE XCC3605-RELATED"/>
    <property type="match status" value="1"/>
</dbReference>
<evidence type="ECO:0000259" key="3">
    <source>
        <dbReference type="Pfam" id="PF00881"/>
    </source>
</evidence>
<proteinExistence type="inferred from homology"/>
<accession>A0A089HJ93</accession>
<dbReference type="GO" id="GO:0016491">
    <property type="term" value="F:oxidoreductase activity"/>
    <property type="evidence" value="ECO:0007669"/>
    <property type="project" value="UniProtKB-KW"/>
</dbReference>
<dbReference type="KEGG" id="pdu:PDUR_03490"/>
<dbReference type="eggNOG" id="COG0778">
    <property type="taxonomic scope" value="Bacteria"/>
</dbReference>
<keyword evidence="5" id="KW-1185">Reference proteome</keyword>
<dbReference type="InterPro" id="IPR023312">
    <property type="entry name" value="Put_nitroreductase_C_bac"/>
</dbReference>
<evidence type="ECO:0000256" key="1">
    <source>
        <dbReference type="ARBA" id="ARBA00007118"/>
    </source>
</evidence>
<dbReference type="InterPro" id="IPR029479">
    <property type="entry name" value="Nitroreductase"/>
</dbReference>
<dbReference type="Proteomes" id="UP000029409">
    <property type="component" value="Chromosome"/>
</dbReference>
<dbReference type="Gene3D" id="3.40.109.10">
    <property type="entry name" value="NADH Oxidase"/>
    <property type="match status" value="1"/>
</dbReference>
<evidence type="ECO:0000256" key="2">
    <source>
        <dbReference type="ARBA" id="ARBA00023002"/>
    </source>
</evidence>
<organism evidence="4 5">
    <name type="scientific">Paenibacillus durus</name>
    <name type="common">Paenibacillus azotofixans</name>
    <dbReference type="NCBI Taxonomy" id="44251"/>
    <lineage>
        <taxon>Bacteria</taxon>
        <taxon>Bacillati</taxon>
        <taxon>Bacillota</taxon>
        <taxon>Bacilli</taxon>
        <taxon>Bacillales</taxon>
        <taxon>Paenibacillaceae</taxon>
        <taxon>Paenibacillus</taxon>
    </lineage>
</organism>
<dbReference type="Pfam" id="PF00881">
    <property type="entry name" value="Nitroreductase"/>
    <property type="match status" value="1"/>
</dbReference>
<dbReference type="AlphaFoldDB" id="A0A089HJ93"/>
<dbReference type="OrthoDB" id="9804207at2"/>
<dbReference type="SUPFAM" id="SSF55469">
    <property type="entry name" value="FMN-dependent nitroreductase-like"/>
    <property type="match status" value="1"/>
</dbReference>
<dbReference type="Gene3D" id="2.20.180.10">
    <property type="entry name" value="putative fmn-dependent nitroreductase like domains"/>
    <property type="match status" value="1"/>
</dbReference>
<protein>
    <submittedName>
        <fullName evidence="4">Nitroreductase</fullName>
    </submittedName>
</protein>
<reference evidence="4 5" key="1">
    <citation type="submission" date="2014-08" db="EMBL/GenBank/DDBJ databases">
        <title>Comparative genomics of the Paenibacillus odorifer group.</title>
        <authorList>
            <person name="den Bakker H.C."/>
            <person name="Tsai Y.-C."/>
            <person name="Martin N."/>
            <person name="Korlach J."/>
            <person name="Wiedmann M."/>
        </authorList>
    </citation>
    <scope>NUCLEOTIDE SEQUENCE [LARGE SCALE GENOMIC DNA]</scope>
    <source>
        <strain evidence="4 5">DSM 1735</strain>
    </source>
</reference>